<sequence>MTRVHPLPYEETAFAPAVLDDGALTECVVQISTQVYFVLQIFSVQQMFADVLLVVVRVRHAMLL</sequence>
<dbReference type="EMBL" id="CABPRZ010000007">
    <property type="protein sequence ID" value="VVE00458.1"/>
    <property type="molecule type" value="Genomic_DNA"/>
</dbReference>
<reference evidence="1 2" key="1">
    <citation type="submission" date="2019-08" db="EMBL/GenBank/DDBJ databases">
        <authorList>
            <person name="Peeters C."/>
        </authorList>
    </citation>
    <scope>NUCLEOTIDE SEQUENCE [LARGE SCALE GENOMIC DNA]</scope>
    <source>
        <strain evidence="1 2">LMG 30175</strain>
    </source>
</reference>
<organism evidence="1 2">
    <name type="scientific">Pandoraea terrae</name>
    <dbReference type="NCBI Taxonomy" id="1537710"/>
    <lineage>
        <taxon>Bacteria</taxon>
        <taxon>Pseudomonadati</taxon>
        <taxon>Pseudomonadota</taxon>
        <taxon>Betaproteobacteria</taxon>
        <taxon>Burkholderiales</taxon>
        <taxon>Burkholderiaceae</taxon>
        <taxon>Pandoraea</taxon>
    </lineage>
</organism>
<keyword evidence="2" id="KW-1185">Reference proteome</keyword>
<proteinExistence type="predicted"/>
<gene>
    <name evidence="1" type="ORF">PTE30175_02029</name>
</gene>
<accession>A0A5E4UKD9</accession>
<evidence type="ECO:0000313" key="1">
    <source>
        <dbReference type="EMBL" id="VVE00458.1"/>
    </source>
</evidence>
<evidence type="ECO:0000313" key="2">
    <source>
        <dbReference type="Proteomes" id="UP000414233"/>
    </source>
</evidence>
<dbReference type="RefSeq" id="WP_150696937.1">
    <property type="nucleotide sequence ID" value="NZ_CABPRZ010000007.1"/>
</dbReference>
<dbReference type="Proteomes" id="UP000414233">
    <property type="component" value="Unassembled WGS sequence"/>
</dbReference>
<dbReference type="AlphaFoldDB" id="A0A5E4UKD9"/>
<name>A0A5E4UKD9_9BURK</name>
<protein>
    <submittedName>
        <fullName evidence="1">Uncharacterized protein</fullName>
    </submittedName>
</protein>